<keyword evidence="1" id="KW-0732">Signal</keyword>
<feature type="signal peptide" evidence="1">
    <location>
        <begin position="1"/>
        <end position="20"/>
    </location>
</feature>
<evidence type="ECO:0000313" key="2">
    <source>
        <dbReference type="EMBL" id="KAK3342154.1"/>
    </source>
</evidence>
<evidence type="ECO:0000256" key="1">
    <source>
        <dbReference type="SAM" id="SignalP"/>
    </source>
</evidence>
<evidence type="ECO:0000313" key="3">
    <source>
        <dbReference type="Proteomes" id="UP001275084"/>
    </source>
</evidence>
<proteinExistence type="predicted"/>
<sequence length="123" mass="12557">MKLSTISTALAAFGITSISAAPTDNQSPALDKRVGTDWSLKAYGSGGGTCSNAFTLFQGTATRGCRNFGSTITAINIITDVDCVITTYGQADCPRGTGTAYGPNVATCVSTAVQSFRVDCGVV</sequence>
<gene>
    <name evidence="2" type="ORF">B0T25DRAFT_359980</name>
</gene>
<protein>
    <submittedName>
        <fullName evidence="2">Uncharacterized protein</fullName>
    </submittedName>
</protein>
<feature type="chain" id="PRO_5042614219" evidence="1">
    <location>
        <begin position="21"/>
        <end position="123"/>
    </location>
</feature>
<reference evidence="2" key="2">
    <citation type="submission" date="2023-06" db="EMBL/GenBank/DDBJ databases">
        <authorList>
            <consortium name="Lawrence Berkeley National Laboratory"/>
            <person name="Haridas S."/>
            <person name="Hensen N."/>
            <person name="Bonometti L."/>
            <person name="Westerberg I."/>
            <person name="Brannstrom I.O."/>
            <person name="Guillou S."/>
            <person name="Cros-Aarteil S."/>
            <person name="Calhoun S."/>
            <person name="Kuo A."/>
            <person name="Mondo S."/>
            <person name="Pangilinan J."/>
            <person name="Riley R."/>
            <person name="Labutti K."/>
            <person name="Andreopoulos B."/>
            <person name="Lipzen A."/>
            <person name="Chen C."/>
            <person name="Yanf M."/>
            <person name="Daum C."/>
            <person name="Ng V."/>
            <person name="Clum A."/>
            <person name="Steindorff A."/>
            <person name="Ohm R."/>
            <person name="Martin F."/>
            <person name="Silar P."/>
            <person name="Natvig D."/>
            <person name="Lalanne C."/>
            <person name="Gautier V."/>
            <person name="Ament-Velasquez S.L."/>
            <person name="Kruys A."/>
            <person name="Hutchinson M.I."/>
            <person name="Powell A.J."/>
            <person name="Barry K."/>
            <person name="Miller A.N."/>
            <person name="Grigoriev I.V."/>
            <person name="Debuchy R."/>
            <person name="Gladieux P."/>
            <person name="Thoren M.H."/>
            <person name="Johannesson H."/>
        </authorList>
    </citation>
    <scope>NUCLEOTIDE SEQUENCE</scope>
    <source>
        <strain evidence="2">CBS 955.72</strain>
    </source>
</reference>
<accession>A0AAJ0H7T6</accession>
<dbReference type="AlphaFoldDB" id="A0AAJ0H7T6"/>
<name>A0AAJ0H7T6_9PEZI</name>
<reference evidence="2" key="1">
    <citation type="journal article" date="2023" name="Mol. Phylogenet. Evol.">
        <title>Genome-scale phylogeny and comparative genomics of the fungal order Sordariales.</title>
        <authorList>
            <person name="Hensen N."/>
            <person name="Bonometti L."/>
            <person name="Westerberg I."/>
            <person name="Brannstrom I.O."/>
            <person name="Guillou S."/>
            <person name="Cros-Aarteil S."/>
            <person name="Calhoun S."/>
            <person name="Haridas S."/>
            <person name="Kuo A."/>
            <person name="Mondo S."/>
            <person name="Pangilinan J."/>
            <person name="Riley R."/>
            <person name="LaButti K."/>
            <person name="Andreopoulos B."/>
            <person name="Lipzen A."/>
            <person name="Chen C."/>
            <person name="Yan M."/>
            <person name="Daum C."/>
            <person name="Ng V."/>
            <person name="Clum A."/>
            <person name="Steindorff A."/>
            <person name="Ohm R.A."/>
            <person name="Martin F."/>
            <person name="Silar P."/>
            <person name="Natvig D.O."/>
            <person name="Lalanne C."/>
            <person name="Gautier V."/>
            <person name="Ament-Velasquez S.L."/>
            <person name="Kruys A."/>
            <person name="Hutchinson M.I."/>
            <person name="Powell A.J."/>
            <person name="Barry K."/>
            <person name="Miller A.N."/>
            <person name="Grigoriev I.V."/>
            <person name="Debuchy R."/>
            <person name="Gladieux P."/>
            <person name="Hiltunen Thoren M."/>
            <person name="Johannesson H."/>
        </authorList>
    </citation>
    <scope>NUCLEOTIDE SEQUENCE</scope>
    <source>
        <strain evidence="2">CBS 955.72</strain>
    </source>
</reference>
<comment type="caution">
    <text evidence="2">The sequence shown here is derived from an EMBL/GenBank/DDBJ whole genome shotgun (WGS) entry which is preliminary data.</text>
</comment>
<organism evidence="2 3">
    <name type="scientific">Lasiosphaeria hispida</name>
    <dbReference type="NCBI Taxonomy" id="260671"/>
    <lineage>
        <taxon>Eukaryota</taxon>
        <taxon>Fungi</taxon>
        <taxon>Dikarya</taxon>
        <taxon>Ascomycota</taxon>
        <taxon>Pezizomycotina</taxon>
        <taxon>Sordariomycetes</taxon>
        <taxon>Sordariomycetidae</taxon>
        <taxon>Sordariales</taxon>
        <taxon>Lasiosphaeriaceae</taxon>
        <taxon>Lasiosphaeria</taxon>
    </lineage>
</organism>
<dbReference type="Proteomes" id="UP001275084">
    <property type="component" value="Unassembled WGS sequence"/>
</dbReference>
<dbReference type="EMBL" id="JAUIQD010000008">
    <property type="protein sequence ID" value="KAK3342154.1"/>
    <property type="molecule type" value="Genomic_DNA"/>
</dbReference>
<keyword evidence="3" id="KW-1185">Reference proteome</keyword>